<protein>
    <submittedName>
        <fullName evidence="2">NAD-dependent epimerase</fullName>
    </submittedName>
</protein>
<dbReference type="KEGG" id="acip:CBP36_16675"/>
<evidence type="ECO:0000313" key="2">
    <source>
        <dbReference type="EMBL" id="ART60230.1"/>
    </source>
</evidence>
<dbReference type="InterPro" id="IPR055222">
    <property type="entry name" value="PRISE-like_Rossmann-fold"/>
</dbReference>
<evidence type="ECO:0000259" key="1">
    <source>
        <dbReference type="Pfam" id="PF01370"/>
    </source>
</evidence>
<dbReference type="PROSITE" id="PS51257">
    <property type="entry name" value="PROKAR_LIPOPROTEIN"/>
    <property type="match status" value="1"/>
</dbReference>
<accession>A0A240UGT8</accession>
<dbReference type="RefSeq" id="WP_086928197.1">
    <property type="nucleotide sequence ID" value="NZ_CP021366.1"/>
</dbReference>
<dbReference type="PANTHER" id="PTHR32487">
    <property type="entry name" value="3-OXO-DELTA(4,5)-STEROID 5-BETA-REDUCTASE"/>
    <property type="match status" value="1"/>
</dbReference>
<proteinExistence type="predicted"/>
<dbReference type="EMBL" id="CP021366">
    <property type="protein sequence ID" value="ART60230.1"/>
    <property type="molecule type" value="Genomic_DNA"/>
</dbReference>
<feature type="domain" description="NAD-dependent epimerase/dehydratase" evidence="1">
    <location>
        <begin position="8"/>
        <end position="249"/>
    </location>
</feature>
<dbReference type="SUPFAM" id="SSF51735">
    <property type="entry name" value="NAD(P)-binding Rossmann-fold domains"/>
    <property type="match status" value="1"/>
</dbReference>
<dbReference type="Gene3D" id="3.40.50.720">
    <property type="entry name" value="NAD(P)-binding Rossmann-like Domain"/>
    <property type="match status" value="1"/>
</dbReference>
<dbReference type="Proteomes" id="UP000194440">
    <property type="component" value="Chromosome"/>
</dbReference>
<gene>
    <name evidence="2" type="ORF">CBP36_16675</name>
</gene>
<dbReference type="OrthoDB" id="4392084at2"/>
<dbReference type="Pfam" id="PF01370">
    <property type="entry name" value="Epimerase"/>
    <property type="match status" value="1"/>
</dbReference>
<reference evidence="2" key="1">
    <citation type="submission" date="2017-05" db="EMBL/GenBank/DDBJ databases">
        <title>Polyphasic characterization of four soil-derived phenanthrene-degrading Acidovorax strains and proposal of Acidovorax phenanthrenivorans sp. nov.</title>
        <authorList>
            <person name="Singleton D."/>
            <person name="Lee J."/>
            <person name="Dickey A.N."/>
            <person name="Stroud A."/>
            <person name="Scholl E.H."/>
            <person name="Wright F.A."/>
            <person name="Aitken M.D."/>
        </authorList>
    </citation>
    <scope>NUCLEOTIDE SEQUENCE</scope>
    <source>
        <strain evidence="2">P4</strain>
    </source>
</reference>
<name>A0A240UGT8_9BURK</name>
<dbReference type="PANTHER" id="PTHR32487:SF0">
    <property type="entry name" value="3-OXO-DELTA(4,5)-STEROID 5-BETA-REDUCTASE"/>
    <property type="match status" value="1"/>
</dbReference>
<dbReference type="CDD" id="cd08948">
    <property type="entry name" value="5beta-POR_like_SDR_a"/>
    <property type="match status" value="1"/>
</dbReference>
<dbReference type="InterPro" id="IPR001509">
    <property type="entry name" value="Epimerase_deHydtase"/>
</dbReference>
<evidence type="ECO:0000313" key="3">
    <source>
        <dbReference type="Proteomes" id="UP000194440"/>
    </source>
</evidence>
<sequence>MTTPGKTALIVGATGVVGQACLRHFASLPGWRAIGVARRPITPPPGAEALQLDLQDSAACAAALASRDDITHVVYAAVYEQPGGLVGGWRDQDQMRTNLQMLRNVVEPLDRPGGALRHVTIMQGGKAYGVHIHPEIAVPARERWPRDAHENFYWLQEDFLRERQAKASSSTGWHFTIMRPRIVFGDAMGSHMNPIPAIGVYAWLRHEQGLPLSYPGGPARVNQAIDADLIAQACAWAAEAPNARNETFNLENGDVFVWQNVWPAIADALGMPVGEPEPQSLGATVPGQQKAWERIVDKYQLAAPRELAAFIGQGATYADFQMNHGKTGPLPPVIMSSVKIRQAGFAACMDTEDMFRKWFGQLQQRRLLPTPAEARA</sequence>
<dbReference type="AlphaFoldDB" id="A0A240UGT8"/>
<keyword evidence="3" id="KW-1185">Reference proteome</keyword>
<dbReference type="InterPro" id="IPR036291">
    <property type="entry name" value="NAD(P)-bd_dom_sf"/>
</dbReference>
<organism evidence="2 3">
    <name type="scientific">Acidovorax carolinensis</name>
    <dbReference type="NCBI Taxonomy" id="553814"/>
    <lineage>
        <taxon>Bacteria</taxon>
        <taxon>Pseudomonadati</taxon>
        <taxon>Pseudomonadota</taxon>
        <taxon>Betaproteobacteria</taxon>
        <taxon>Burkholderiales</taxon>
        <taxon>Comamonadaceae</taxon>
        <taxon>Acidovorax</taxon>
    </lineage>
</organism>